<protein>
    <submittedName>
        <fullName evidence="3">Type II toxin-antitoxin system RelB/DinJ family antitoxin</fullName>
    </submittedName>
</protein>
<dbReference type="AlphaFoldDB" id="A0A519BM39"/>
<dbReference type="InterPro" id="IPR013321">
    <property type="entry name" value="Arc_rbn_hlx_hlx"/>
</dbReference>
<dbReference type="PANTHER" id="PTHR38781:SF1">
    <property type="entry name" value="ANTITOXIN DINJ-RELATED"/>
    <property type="match status" value="1"/>
</dbReference>
<evidence type="ECO:0000313" key="3">
    <source>
        <dbReference type="EMBL" id="RZD18299.1"/>
    </source>
</evidence>
<dbReference type="GO" id="GO:0006355">
    <property type="term" value="P:regulation of DNA-templated transcription"/>
    <property type="evidence" value="ECO:0007669"/>
    <property type="project" value="InterPro"/>
</dbReference>
<comment type="similarity">
    <text evidence="1">Belongs to the RelB/DinJ antitoxin family.</text>
</comment>
<accession>A0A519BM39</accession>
<gene>
    <name evidence="3" type="ORF">EVG15_06765</name>
</gene>
<keyword evidence="2" id="KW-1277">Toxin-antitoxin system</keyword>
<reference evidence="3 4" key="1">
    <citation type="journal article" date="2019" name="ISME J.">
        <title>Insights into ecological role of a new deltaproteobacterial order Candidatus Acidulodesulfobacterales by metagenomics and metatranscriptomics.</title>
        <authorList>
            <person name="Tan S."/>
            <person name="Liu J."/>
            <person name="Fang Y."/>
            <person name="Hedlund B.P."/>
            <person name="Lian Z.H."/>
            <person name="Huang L.Y."/>
            <person name="Li J.T."/>
            <person name="Huang L.N."/>
            <person name="Li W.J."/>
            <person name="Jiang H.C."/>
            <person name="Dong H.L."/>
            <person name="Shu W.S."/>
        </authorList>
    </citation>
    <scope>NUCLEOTIDE SEQUENCE [LARGE SCALE GENOMIC DNA]</scope>
    <source>
        <strain evidence="3">AP1</strain>
    </source>
</reference>
<name>A0A519BM39_9DELT</name>
<dbReference type="Gene3D" id="1.10.1220.10">
    <property type="entry name" value="Met repressor-like"/>
    <property type="match status" value="1"/>
</dbReference>
<dbReference type="PANTHER" id="PTHR38781">
    <property type="entry name" value="ANTITOXIN DINJ-RELATED"/>
    <property type="match status" value="1"/>
</dbReference>
<proteinExistence type="inferred from homology"/>
<evidence type="ECO:0000256" key="2">
    <source>
        <dbReference type="ARBA" id="ARBA00022649"/>
    </source>
</evidence>
<dbReference type="Proteomes" id="UP000319296">
    <property type="component" value="Unassembled WGS sequence"/>
</dbReference>
<evidence type="ECO:0000256" key="1">
    <source>
        <dbReference type="ARBA" id="ARBA00010562"/>
    </source>
</evidence>
<dbReference type="GO" id="GO:0006351">
    <property type="term" value="P:DNA-templated transcription"/>
    <property type="evidence" value="ECO:0007669"/>
    <property type="project" value="TreeGrafter"/>
</dbReference>
<dbReference type="Pfam" id="PF04221">
    <property type="entry name" value="RelB"/>
    <property type="match status" value="1"/>
</dbReference>
<sequence>MKSMTIKTDEKRISTSIKLNKRNRDFAKDFFKKYNLTLSDGINIFLAKVVMDKKLPFELEIPNKKTMEAIREAENGEVDYFNSVEDLMKDLENC</sequence>
<organism evidence="3 4">
    <name type="scientific">Candidatus Acididesulfobacter diazotrophicus</name>
    <dbReference type="NCBI Taxonomy" id="2597226"/>
    <lineage>
        <taxon>Bacteria</taxon>
        <taxon>Deltaproteobacteria</taxon>
        <taxon>Candidatus Acidulodesulfobacterales</taxon>
        <taxon>Candidatus Acididesulfobacter</taxon>
    </lineage>
</organism>
<dbReference type="InterPro" id="IPR007337">
    <property type="entry name" value="RelB/DinJ"/>
</dbReference>
<dbReference type="NCBIfam" id="TIGR02384">
    <property type="entry name" value="RelB_DinJ"/>
    <property type="match status" value="1"/>
</dbReference>
<comment type="caution">
    <text evidence="3">The sequence shown here is derived from an EMBL/GenBank/DDBJ whole genome shotgun (WGS) entry which is preliminary data.</text>
</comment>
<evidence type="ECO:0000313" key="4">
    <source>
        <dbReference type="Proteomes" id="UP000319296"/>
    </source>
</evidence>
<dbReference type="EMBL" id="SGBB01000011">
    <property type="protein sequence ID" value="RZD18299.1"/>
    <property type="molecule type" value="Genomic_DNA"/>
</dbReference>